<dbReference type="InterPro" id="IPR003385">
    <property type="entry name" value="Glyco_hydro_77"/>
</dbReference>
<evidence type="ECO:0000256" key="7">
    <source>
        <dbReference type="ARBA" id="ARBA00023277"/>
    </source>
</evidence>
<evidence type="ECO:0000313" key="11">
    <source>
        <dbReference type="EMBL" id="MBM6820519.1"/>
    </source>
</evidence>
<evidence type="ECO:0000256" key="8">
    <source>
        <dbReference type="ARBA" id="ARBA00031423"/>
    </source>
</evidence>
<reference evidence="11 12" key="1">
    <citation type="journal article" date="2021" name="Sci. Rep.">
        <title>The distribution of antibiotic resistance genes in chicken gut microbiota commensals.</title>
        <authorList>
            <person name="Juricova H."/>
            <person name="Matiasovicova J."/>
            <person name="Kubasova T."/>
            <person name="Cejkova D."/>
            <person name="Rychlik I."/>
        </authorList>
    </citation>
    <scope>NUCLEOTIDE SEQUENCE [LARGE SCALE GENOMIC DNA]</scope>
    <source>
        <strain evidence="11 12">An435</strain>
    </source>
</reference>
<gene>
    <name evidence="11" type="primary">malQ</name>
    <name evidence="11" type="ORF">H6A19_14460</name>
</gene>
<evidence type="ECO:0000256" key="10">
    <source>
        <dbReference type="RuleBase" id="RU361207"/>
    </source>
</evidence>
<evidence type="ECO:0000256" key="5">
    <source>
        <dbReference type="ARBA" id="ARBA00022676"/>
    </source>
</evidence>
<dbReference type="InterPro" id="IPR017853">
    <property type="entry name" value="GH"/>
</dbReference>
<name>A0ABS2FJ44_9CLOT</name>
<evidence type="ECO:0000256" key="2">
    <source>
        <dbReference type="ARBA" id="ARBA00005684"/>
    </source>
</evidence>
<dbReference type="PANTHER" id="PTHR32438:SF5">
    <property type="entry name" value="4-ALPHA-GLUCANOTRANSFERASE DPE1, CHLOROPLASTIC_AMYLOPLASTIC"/>
    <property type="match status" value="1"/>
</dbReference>
<comment type="caution">
    <text evidence="11">The sequence shown here is derived from an EMBL/GenBank/DDBJ whole genome shotgun (WGS) entry which is preliminary data.</text>
</comment>
<dbReference type="NCBIfam" id="TIGR00217">
    <property type="entry name" value="malQ"/>
    <property type="match status" value="1"/>
</dbReference>
<evidence type="ECO:0000256" key="4">
    <source>
        <dbReference type="ARBA" id="ARBA00020295"/>
    </source>
</evidence>
<dbReference type="Proteomes" id="UP000767334">
    <property type="component" value="Unassembled WGS sequence"/>
</dbReference>
<comment type="catalytic activity">
    <reaction evidence="1 10">
        <text>Transfers a segment of a (1-&gt;4)-alpha-D-glucan to a new position in an acceptor, which may be glucose or a (1-&gt;4)-alpha-D-glucan.</text>
        <dbReference type="EC" id="2.4.1.25"/>
    </reaction>
</comment>
<keyword evidence="12" id="KW-1185">Reference proteome</keyword>
<accession>A0ABS2FJ44</accession>
<dbReference type="SUPFAM" id="SSF51445">
    <property type="entry name" value="(Trans)glycosidases"/>
    <property type="match status" value="1"/>
</dbReference>
<keyword evidence="6 10" id="KW-0808">Transferase</keyword>
<dbReference type="EC" id="2.4.1.25" evidence="3 10"/>
<keyword evidence="5 10" id="KW-0328">Glycosyltransferase</keyword>
<evidence type="ECO:0000256" key="1">
    <source>
        <dbReference type="ARBA" id="ARBA00000439"/>
    </source>
</evidence>
<dbReference type="Gene3D" id="3.20.20.80">
    <property type="entry name" value="Glycosidases"/>
    <property type="match status" value="1"/>
</dbReference>
<dbReference type="EMBL" id="JACJLL010000123">
    <property type="protein sequence ID" value="MBM6820519.1"/>
    <property type="molecule type" value="Genomic_DNA"/>
</dbReference>
<evidence type="ECO:0000256" key="3">
    <source>
        <dbReference type="ARBA" id="ARBA00012560"/>
    </source>
</evidence>
<sequence>MERSAGVIMHIASLPGKFGIGTFGKEAYEYVEFLFKSGLKYWQILPLGQTGYGDSPYQSFSAFAGNPYFIDFDILNNEGLLNKDEYIHENYGDNPEYIDYGLLFNVKYTVLRRAYNNFKSIDNVSLKEEFDKFIEDSKEWLDDYSLYMAVKGKFNLVSWQEWDEDIKKREPEAVERYRKELADEIAFWSFIQFMFFKQWNKLKTYANEKGIEIIGDMPIYVAEDSADVWSNPEAYLIYSDTLKPISVAGCPPDAFSATGQLWGNPLYDWNYMEKTGYKWWIKRVEESLKLYDVVRIDHFRGFESYWEIPYGEETAIKGKWVKGPGIKLFNAIREELGEINVIAEDLGFLTDEVKEFLEESRFPGMKVLQFAFDAREESNYLPHTYTNNCIAYTGTHDNDTFRGWFEVTGSKTDVEYCKEYLALSEEEGYNWGFIRGAWSSVADVSVALMQDFLNLGNETRVNFPSTLGDNWKWRAKEGSYTTELSDKIYKYTKMYGRCK</sequence>
<dbReference type="Pfam" id="PF02446">
    <property type="entry name" value="Glyco_hydro_77"/>
    <property type="match status" value="1"/>
</dbReference>
<evidence type="ECO:0000256" key="6">
    <source>
        <dbReference type="ARBA" id="ARBA00022679"/>
    </source>
</evidence>
<protein>
    <recommendedName>
        <fullName evidence="4 10">4-alpha-glucanotransferase</fullName>
        <ecNumber evidence="3 10">2.4.1.25</ecNumber>
    </recommendedName>
    <alternativeName>
        <fullName evidence="8 10">Amylomaltase</fullName>
    </alternativeName>
    <alternativeName>
        <fullName evidence="9 10">Disproportionating enzyme</fullName>
    </alternativeName>
</protein>
<evidence type="ECO:0000256" key="9">
    <source>
        <dbReference type="ARBA" id="ARBA00031501"/>
    </source>
</evidence>
<proteinExistence type="inferred from homology"/>
<evidence type="ECO:0000313" key="12">
    <source>
        <dbReference type="Proteomes" id="UP000767334"/>
    </source>
</evidence>
<dbReference type="RefSeq" id="WP_133014738.1">
    <property type="nucleotide sequence ID" value="NZ_JACJLL010000123.1"/>
</dbReference>
<dbReference type="PANTHER" id="PTHR32438">
    <property type="entry name" value="4-ALPHA-GLUCANOTRANSFERASE DPE1, CHLOROPLASTIC/AMYLOPLASTIC"/>
    <property type="match status" value="1"/>
</dbReference>
<dbReference type="NCBIfam" id="NF011080">
    <property type="entry name" value="PRK14508.1-3"/>
    <property type="match status" value="1"/>
</dbReference>
<organism evidence="11 12">
    <name type="scientific">Clostridium saudiense</name>
    <dbReference type="NCBI Taxonomy" id="1414720"/>
    <lineage>
        <taxon>Bacteria</taxon>
        <taxon>Bacillati</taxon>
        <taxon>Bacillota</taxon>
        <taxon>Clostridia</taxon>
        <taxon>Eubacteriales</taxon>
        <taxon>Clostridiaceae</taxon>
        <taxon>Clostridium</taxon>
    </lineage>
</organism>
<keyword evidence="7 10" id="KW-0119">Carbohydrate metabolism</keyword>
<dbReference type="GO" id="GO:0004134">
    <property type="term" value="F:4-alpha-glucanotransferase activity"/>
    <property type="evidence" value="ECO:0007669"/>
    <property type="project" value="UniProtKB-EC"/>
</dbReference>
<comment type="similarity">
    <text evidence="2 10">Belongs to the disproportionating enzyme family.</text>
</comment>